<keyword evidence="5 11" id="KW-0812">Transmembrane</keyword>
<evidence type="ECO:0000256" key="8">
    <source>
        <dbReference type="ARBA" id="ARBA00022989"/>
    </source>
</evidence>
<dbReference type="InterPro" id="IPR036034">
    <property type="entry name" value="PDZ_sf"/>
</dbReference>
<evidence type="ECO:0000313" key="13">
    <source>
        <dbReference type="EMBL" id="HBP30300.1"/>
    </source>
</evidence>
<reference evidence="13 14" key="1">
    <citation type="journal article" date="2018" name="Nat. Biotechnol.">
        <title>A standardized bacterial taxonomy based on genome phylogeny substantially revises the tree of life.</title>
        <authorList>
            <person name="Parks D.H."/>
            <person name="Chuvochina M."/>
            <person name="Waite D.W."/>
            <person name="Rinke C."/>
            <person name="Skarshewski A."/>
            <person name="Chaumeil P.A."/>
            <person name="Hugenholtz P."/>
        </authorList>
    </citation>
    <scope>NUCLEOTIDE SEQUENCE [LARGE SCALE GENOMIC DNA]</scope>
    <source>
        <strain evidence="13">UBA10707</strain>
    </source>
</reference>
<keyword evidence="9 11" id="KW-0482">Metalloprotease</keyword>
<dbReference type="Gene3D" id="2.30.42.10">
    <property type="match status" value="2"/>
</dbReference>
<keyword evidence="7 11" id="KW-0862">Zinc</keyword>
<feature type="domain" description="PDZ" evidence="12">
    <location>
        <begin position="200"/>
        <end position="275"/>
    </location>
</feature>
<evidence type="ECO:0000256" key="5">
    <source>
        <dbReference type="ARBA" id="ARBA00022692"/>
    </source>
</evidence>
<evidence type="ECO:0000256" key="3">
    <source>
        <dbReference type="ARBA" id="ARBA00007931"/>
    </source>
</evidence>
<feature type="transmembrane region" description="Helical" evidence="11">
    <location>
        <begin position="96"/>
        <end position="119"/>
    </location>
</feature>
<evidence type="ECO:0000256" key="6">
    <source>
        <dbReference type="ARBA" id="ARBA00022801"/>
    </source>
</evidence>
<dbReference type="InterPro" id="IPR004387">
    <property type="entry name" value="Pept_M50_Zn"/>
</dbReference>
<dbReference type="PANTHER" id="PTHR42837:SF2">
    <property type="entry name" value="MEMBRANE METALLOPROTEASE ARASP2, CHLOROPLASTIC-RELATED"/>
    <property type="match status" value="1"/>
</dbReference>
<organism evidence="13 14">
    <name type="scientific">Advenella kashmirensis</name>
    <dbReference type="NCBI Taxonomy" id="310575"/>
    <lineage>
        <taxon>Bacteria</taxon>
        <taxon>Pseudomonadati</taxon>
        <taxon>Pseudomonadota</taxon>
        <taxon>Betaproteobacteria</taxon>
        <taxon>Burkholderiales</taxon>
        <taxon>Alcaligenaceae</taxon>
    </lineage>
</organism>
<evidence type="ECO:0000256" key="7">
    <source>
        <dbReference type="ARBA" id="ARBA00022833"/>
    </source>
</evidence>
<dbReference type="PANTHER" id="PTHR42837">
    <property type="entry name" value="REGULATOR OF SIGMA-E PROTEASE RSEP"/>
    <property type="match status" value="1"/>
</dbReference>
<evidence type="ECO:0000256" key="4">
    <source>
        <dbReference type="ARBA" id="ARBA00022670"/>
    </source>
</evidence>
<feature type="transmembrane region" description="Helical" evidence="11">
    <location>
        <begin position="6"/>
        <end position="26"/>
    </location>
</feature>
<comment type="caution">
    <text evidence="13">The sequence shown here is derived from an EMBL/GenBank/DDBJ whole genome shotgun (WGS) entry which is preliminary data.</text>
</comment>
<evidence type="ECO:0000256" key="1">
    <source>
        <dbReference type="ARBA" id="ARBA00001947"/>
    </source>
</evidence>
<evidence type="ECO:0000256" key="11">
    <source>
        <dbReference type="RuleBase" id="RU362031"/>
    </source>
</evidence>
<sequence length="444" mass="47294">MLSSIIFFIVTISIVVVFHELGHYLAARLCGVHVERFSLGFGKVLLSRRDTRGTEWVISALPLGGYVKPLAEPQAGLKAQPGRGAMSEKSPWQRMLIFAAGPGFSLLLGILIYSVMYMAGSNVPQAILGAPAAGTPAQVAGVMKGDRVIGLNGSDVHSWTQLQQQLLEPMILGQSVTLQLRDQSNTDRDATIALLAAPKDLEGVNLSRLNGLDIDAPPPSAAQVIAGGAGEAAGIKQGDVIVQAGARTDLNARVFIEEIEKNAGQDVPLVVLRDGQRVTLNVTPRPTKGPDGVSQGKIGVALQSGYPMTFVRYGLFESVALATTRTLDTAWFSVKMLGKMVIGQVSWKNISGPVTIADYAGKSASLGFERFIEFIALITISIGVLNLIPIPGLDGGQMLFAFFEIVRGRPLPAFVQEKGLAFGYMLLLALMVVAFLNDVMRIAG</sequence>
<evidence type="ECO:0000256" key="9">
    <source>
        <dbReference type="ARBA" id="ARBA00023049"/>
    </source>
</evidence>
<dbReference type="Pfam" id="PF02163">
    <property type="entry name" value="Peptidase_M50"/>
    <property type="match status" value="1"/>
</dbReference>
<comment type="cofactor">
    <cofactor evidence="1 11">
        <name>Zn(2+)</name>
        <dbReference type="ChEBI" id="CHEBI:29105"/>
    </cofactor>
</comment>
<gene>
    <name evidence="13" type="primary">rseP</name>
    <name evidence="13" type="ORF">DD666_12885</name>
</gene>
<feature type="transmembrane region" description="Helical" evidence="11">
    <location>
        <begin position="371"/>
        <end position="390"/>
    </location>
</feature>
<dbReference type="EMBL" id="DOEK01000029">
    <property type="protein sequence ID" value="HBP30300.1"/>
    <property type="molecule type" value="Genomic_DNA"/>
</dbReference>
<evidence type="ECO:0000313" key="14">
    <source>
        <dbReference type="Proteomes" id="UP000264036"/>
    </source>
</evidence>
<dbReference type="SUPFAM" id="SSF50156">
    <property type="entry name" value="PDZ domain-like"/>
    <property type="match status" value="2"/>
</dbReference>
<keyword evidence="11" id="KW-0479">Metal-binding</keyword>
<dbReference type="Proteomes" id="UP000264036">
    <property type="component" value="Unassembled WGS sequence"/>
</dbReference>
<evidence type="ECO:0000256" key="2">
    <source>
        <dbReference type="ARBA" id="ARBA00004141"/>
    </source>
</evidence>
<evidence type="ECO:0000259" key="12">
    <source>
        <dbReference type="SMART" id="SM00228"/>
    </source>
</evidence>
<feature type="transmembrane region" description="Helical" evidence="11">
    <location>
        <begin position="421"/>
        <end position="440"/>
    </location>
</feature>
<keyword evidence="6 11" id="KW-0378">Hydrolase</keyword>
<dbReference type="GO" id="GO:0004222">
    <property type="term" value="F:metalloendopeptidase activity"/>
    <property type="evidence" value="ECO:0007669"/>
    <property type="project" value="InterPro"/>
</dbReference>
<dbReference type="SMART" id="SM00228">
    <property type="entry name" value="PDZ"/>
    <property type="match status" value="2"/>
</dbReference>
<dbReference type="GO" id="GO:0006508">
    <property type="term" value="P:proteolysis"/>
    <property type="evidence" value="ECO:0007669"/>
    <property type="project" value="UniProtKB-KW"/>
</dbReference>
<dbReference type="AlphaFoldDB" id="A0A356LH15"/>
<name>A0A356LH15_9BURK</name>
<dbReference type="GO" id="GO:0046872">
    <property type="term" value="F:metal ion binding"/>
    <property type="evidence" value="ECO:0007669"/>
    <property type="project" value="UniProtKB-KW"/>
</dbReference>
<keyword evidence="8 11" id="KW-1133">Transmembrane helix</keyword>
<dbReference type="NCBIfam" id="TIGR00054">
    <property type="entry name" value="RIP metalloprotease RseP"/>
    <property type="match status" value="1"/>
</dbReference>
<comment type="subcellular location">
    <subcellularLocation>
        <location evidence="2">Membrane</location>
        <topology evidence="2">Multi-pass membrane protein</topology>
    </subcellularLocation>
</comment>
<protein>
    <recommendedName>
        <fullName evidence="11">Zinc metalloprotease</fullName>
        <ecNumber evidence="11">3.4.24.-</ecNumber>
    </recommendedName>
</protein>
<accession>A0A356LH15</accession>
<dbReference type="InterPro" id="IPR001478">
    <property type="entry name" value="PDZ"/>
</dbReference>
<comment type="similarity">
    <text evidence="3 11">Belongs to the peptidase M50B family.</text>
</comment>
<dbReference type="GO" id="GO:0016020">
    <property type="term" value="C:membrane"/>
    <property type="evidence" value="ECO:0007669"/>
    <property type="project" value="UniProtKB-SubCell"/>
</dbReference>
<dbReference type="CDD" id="cd06163">
    <property type="entry name" value="S2P-M50_PDZ_RseP-like"/>
    <property type="match status" value="1"/>
</dbReference>
<dbReference type="EC" id="3.4.24.-" evidence="11"/>
<evidence type="ECO:0000256" key="10">
    <source>
        <dbReference type="ARBA" id="ARBA00023136"/>
    </source>
</evidence>
<proteinExistence type="inferred from homology"/>
<keyword evidence="4 13" id="KW-0645">Protease</keyword>
<keyword evidence="10 11" id="KW-0472">Membrane</keyword>
<feature type="domain" description="PDZ" evidence="12">
    <location>
        <begin position="108"/>
        <end position="184"/>
    </location>
</feature>
<dbReference type="InterPro" id="IPR008915">
    <property type="entry name" value="Peptidase_M50"/>
</dbReference>